<dbReference type="PRINTS" id="PR00260">
    <property type="entry name" value="CHEMTRNSDUCR"/>
</dbReference>
<keyword evidence="3" id="KW-0807">Transducer</keyword>
<dbReference type="GO" id="GO:0006935">
    <property type="term" value="P:chemotaxis"/>
    <property type="evidence" value="ECO:0007669"/>
    <property type="project" value="InterPro"/>
</dbReference>
<dbReference type="SUPFAM" id="SSF58104">
    <property type="entry name" value="Methyl-accepting chemotaxis protein (MCP) signaling domain"/>
    <property type="match status" value="1"/>
</dbReference>
<keyword evidence="4" id="KW-0472">Membrane</keyword>
<dbReference type="InterPro" id="IPR004090">
    <property type="entry name" value="Chemotax_Me-accpt_rcpt"/>
</dbReference>
<sequence>MTGREKSAAISFKITSIFIILCCIIIAAIAFNIYNVKALKNFQNRDFRLIELAGMINYYDEILTMSARMAAQSNDLTWKKRYDEIIPKLDNIIEESLSLMPKEYLIDGTRETNAANKILVDLEAKAFSLLAQGEQEKAVNLLFSDEYEKQKKIYTNGTAKSVNIMKTAVNSLIERQWKLTIWISISLSMGLILAAFLRLYIMRKRTGSLREIARNLSKSAEHVASASLYLSDNNQVLVKGAAEQAAAIEETSSSIEEVSSMTRQNADNARQAETLMKEASITFKKARQLTEDLTRSMERITKASQETSKIIKSIDEVAFQTNLLALNAAVEAARAGEAGSGFAVVAGEVRNLAMRSADAARNTSSLIEDTVKEVQGGSEIVTLVNNTFISFGRDTLKINDLISEISLASNDQSRGIEQISNAISEIDNVTRQTADHARESASASQDMTSHANHLKQLVDNFNIIIGGTT</sequence>
<keyword evidence="4" id="KW-0812">Transmembrane</keyword>
<dbReference type="Gene3D" id="1.10.287.950">
    <property type="entry name" value="Methyl-accepting chemotaxis protein"/>
    <property type="match status" value="1"/>
</dbReference>
<dbReference type="InterPro" id="IPR051310">
    <property type="entry name" value="MCP_chemotaxis"/>
</dbReference>
<dbReference type="RefSeq" id="WP_207687248.1">
    <property type="nucleotide sequence ID" value="NZ_CP061799.1"/>
</dbReference>
<evidence type="ECO:0000256" key="2">
    <source>
        <dbReference type="ARBA" id="ARBA00029447"/>
    </source>
</evidence>
<dbReference type="SMART" id="SM00283">
    <property type="entry name" value="MA"/>
    <property type="match status" value="1"/>
</dbReference>
<keyword evidence="4" id="KW-1133">Transmembrane helix</keyword>
<feature type="transmembrane region" description="Helical" evidence="4">
    <location>
        <begin position="12"/>
        <end position="34"/>
    </location>
</feature>
<dbReference type="PANTHER" id="PTHR43531">
    <property type="entry name" value="PROTEIN ICFG"/>
    <property type="match status" value="1"/>
</dbReference>
<protein>
    <submittedName>
        <fullName evidence="6">Methyl-accepting chemotaxis protein domain-containing protein</fullName>
    </submittedName>
</protein>
<keyword evidence="7" id="KW-1185">Reference proteome</keyword>
<proteinExistence type="inferred from homology"/>
<gene>
    <name evidence="6" type="ORF">dnl_35090</name>
</gene>
<evidence type="ECO:0000259" key="5">
    <source>
        <dbReference type="PROSITE" id="PS50111"/>
    </source>
</evidence>
<dbReference type="InterPro" id="IPR004089">
    <property type="entry name" value="MCPsignal_dom"/>
</dbReference>
<feature type="transmembrane region" description="Helical" evidence="4">
    <location>
        <begin position="179"/>
        <end position="201"/>
    </location>
</feature>
<evidence type="ECO:0000313" key="6">
    <source>
        <dbReference type="EMBL" id="QTA81178.1"/>
    </source>
</evidence>
<dbReference type="PROSITE" id="PS50111">
    <property type="entry name" value="CHEMOTAXIS_TRANSDUC_2"/>
    <property type="match status" value="1"/>
</dbReference>
<dbReference type="Pfam" id="PF00015">
    <property type="entry name" value="MCPsignal"/>
    <property type="match status" value="1"/>
</dbReference>
<dbReference type="AlphaFoldDB" id="A0A975GHX4"/>
<comment type="similarity">
    <text evidence="2">Belongs to the methyl-accepting chemotaxis (MCP) protein family.</text>
</comment>
<dbReference type="KEGG" id="dli:dnl_35090"/>
<reference evidence="6" key="1">
    <citation type="journal article" date="2021" name="Microb. Physiol.">
        <title>Proteogenomic Insights into the Physiology of Marine, Sulfate-Reducing, Filamentous Desulfonema limicola and Desulfonema magnum.</title>
        <authorList>
            <person name="Schnaars V."/>
            <person name="Wohlbrand L."/>
            <person name="Scheve S."/>
            <person name="Hinrichs C."/>
            <person name="Reinhardt R."/>
            <person name="Rabus R."/>
        </authorList>
    </citation>
    <scope>NUCLEOTIDE SEQUENCE</scope>
    <source>
        <strain evidence="6">5ac10</strain>
    </source>
</reference>
<name>A0A975GHX4_9BACT</name>
<dbReference type="Proteomes" id="UP000663720">
    <property type="component" value="Chromosome"/>
</dbReference>
<keyword evidence="1" id="KW-0488">Methylation</keyword>
<dbReference type="EMBL" id="CP061799">
    <property type="protein sequence ID" value="QTA81178.1"/>
    <property type="molecule type" value="Genomic_DNA"/>
</dbReference>
<organism evidence="6 7">
    <name type="scientific">Desulfonema limicola</name>
    <dbReference type="NCBI Taxonomy" id="45656"/>
    <lineage>
        <taxon>Bacteria</taxon>
        <taxon>Pseudomonadati</taxon>
        <taxon>Thermodesulfobacteriota</taxon>
        <taxon>Desulfobacteria</taxon>
        <taxon>Desulfobacterales</taxon>
        <taxon>Desulfococcaceae</taxon>
        <taxon>Desulfonema</taxon>
    </lineage>
</organism>
<accession>A0A975GHX4</accession>
<evidence type="ECO:0000313" key="7">
    <source>
        <dbReference type="Proteomes" id="UP000663720"/>
    </source>
</evidence>
<dbReference type="GO" id="GO:0007165">
    <property type="term" value="P:signal transduction"/>
    <property type="evidence" value="ECO:0007669"/>
    <property type="project" value="UniProtKB-KW"/>
</dbReference>
<dbReference type="GO" id="GO:0005886">
    <property type="term" value="C:plasma membrane"/>
    <property type="evidence" value="ECO:0007669"/>
    <property type="project" value="TreeGrafter"/>
</dbReference>
<dbReference type="GO" id="GO:0004888">
    <property type="term" value="F:transmembrane signaling receptor activity"/>
    <property type="evidence" value="ECO:0007669"/>
    <property type="project" value="InterPro"/>
</dbReference>
<evidence type="ECO:0000256" key="3">
    <source>
        <dbReference type="PROSITE-ProRule" id="PRU00284"/>
    </source>
</evidence>
<evidence type="ECO:0000256" key="1">
    <source>
        <dbReference type="ARBA" id="ARBA00022481"/>
    </source>
</evidence>
<dbReference type="PANTHER" id="PTHR43531:SF14">
    <property type="entry name" value="METHYL-ACCEPTING CHEMOTAXIS PROTEIN I-RELATED"/>
    <property type="match status" value="1"/>
</dbReference>
<feature type="domain" description="Methyl-accepting transducer" evidence="5">
    <location>
        <begin position="219"/>
        <end position="448"/>
    </location>
</feature>
<evidence type="ECO:0000256" key="4">
    <source>
        <dbReference type="SAM" id="Phobius"/>
    </source>
</evidence>